<evidence type="ECO:0000259" key="3">
    <source>
        <dbReference type="PROSITE" id="PS51371"/>
    </source>
</evidence>
<dbReference type="AlphaFoldDB" id="A0A517V6Y6"/>
<evidence type="ECO:0000313" key="4">
    <source>
        <dbReference type="EMBL" id="QDT88768.1"/>
    </source>
</evidence>
<organism evidence="4 5">
    <name type="scientific">Gimesia algae</name>
    <dbReference type="NCBI Taxonomy" id="2527971"/>
    <lineage>
        <taxon>Bacteria</taxon>
        <taxon>Pseudomonadati</taxon>
        <taxon>Planctomycetota</taxon>
        <taxon>Planctomycetia</taxon>
        <taxon>Planctomycetales</taxon>
        <taxon>Planctomycetaceae</taxon>
        <taxon>Gimesia</taxon>
    </lineage>
</organism>
<dbReference type="OrthoDB" id="9790355at2"/>
<proteinExistence type="predicted"/>
<dbReference type="CDD" id="cd02205">
    <property type="entry name" value="CBS_pair_SF"/>
    <property type="match status" value="1"/>
</dbReference>
<dbReference type="SUPFAM" id="SSF54631">
    <property type="entry name" value="CBS-domain pair"/>
    <property type="match status" value="1"/>
</dbReference>
<dbReference type="PROSITE" id="PS51371">
    <property type="entry name" value="CBS"/>
    <property type="match status" value="2"/>
</dbReference>
<sequence length="158" mass="17556">MSLLDNKTSKIRISEVIKGLGPRDLPVVPENASIEDVMSTIVDCRHSRMLNVVNDRKELVGTISLSALTRHVFDQDYEPTIHARSLIGLLSRETAGDIMRKQPICATAEEEIGVVTRRMLAANVKEIPVVDSHKRVITDITIVDLIQHLLALKEGDLL</sequence>
<dbReference type="PANTHER" id="PTHR43080:SF2">
    <property type="entry name" value="CBS DOMAIN-CONTAINING PROTEIN"/>
    <property type="match status" value="1"/>
</dbReference>
<reference evidence="4 5" key="1">
    <citation type="submission" date="2019-02" db="EMBL/GenBank/DDBJ databases">
        <title>Deep-cultivation of Planctomycetes and their phenomic and genomic characterization uncovers novel biology.</title>
        <authorList>
            <person name="Wiegand S."/>
            <person name="Jogler M."/>
            <person name="Boedeker C."/>
            <person name="Pinto D."/>
            <person name="Vollmers J."/>
            <person name="Rivas-Marin E."/>
            <person name="Kohn T."/>
            <person name="Peeters S.H."/>
            <person name="Heuer A."/>
            <person name="Rast P."/>
            <person name="Oberbeckmann S."/>
            <person name="Bunk B."/>
            <person name="Jeske O."/>
            <person name="Meyerdierks A."/>
            <person name="Storesund J.E."/>
            <person name="Kallscheuer N."/>
            <person name="Luecker S."/>
            <person name="Lage O.M."/>
            <person name="Pohl T."/>
            <person name="Merkel B.J."/>
            <person name="Hornburger P."/>
            <person name="Mueller R.-W."/>
            <person name="Bruemmer F."/>
            <person name="Labrenz M."/>
            <person name="Spormann A.M."/>
            <person name="Op den Camp H."/>
            <person name="Overmann J."/>
            <person name="Amann R."/>
            <person name="Jetten M.S.M."/>
            <person name="Mascher T."/>
            <person name="Medema M.H."/>
            <person name="Devos D.P."/>
            <person name="Kaster A.-K."/>
            <person name="Ovreas L."/>
            <person name="Rohde M."/>
            <person name="Galperin M.Y."/>
            <person name="Jogler C."/>
        </authorList>
    </citation>
    <scope>NUCLEOTIDE SEQUENCE [LARGE SCALE GENOMIC DNA]</scope>
    <source>
        <strain evidence="4 5">Pan161</strain>
    </source>
</reference>
<dbReference type="EMBL" id="CP036343">
    <property type="protein sequence ID" value="QDT88768.1"/>
    <property type="molecule type" value="Genomic_DNA"/>
</dbReference>
<feature type="domain" description="CBS" evidence="3">
    <location>
        <begin position="99"/>
        <end position="157"/>
    </location>
</feature>
<dbReference type="RefSeq" id="WP_145223911.1">
    <property type="nucleotide sequence ID" value="NZ_CP036343.1"/>
</dbReference>
<evidence type="ECO:0000256" key="2">
    <source>
        <dbReference type="PROSITE-ProRule" id="PRU00703"/>
    </source>
</evidence>
<dbReference type="KEGG" id="gax:Pan161_03870"/>
<dbReference type="Gene3D" id="3.10.580.10">
    <property type="entry name" value="CBS-domain"/>
    <property type="match status" value="1"/>
</dbReference>
<accession>A0A517V6Y6</accession>
<protein>
    <submittedName>
        <fullName evidence="4">Putative voltage-gated ClC-type chloride channel ClcB</fullName>
    </submittedName>
</protein>
<dbReference type="InterPro" id="IPR046342">
    <property type="entry name" value="CBS_dom_sf"/>
</dbReference>
<dbReference type="SMART" id="SM00116">
    <property type="entry name" value="CBS"/>
    <property type="match status" value="2"/>
</dbReference>
<dbReference type="InterPro" id="IPR051257">
    <property type="entry name" value="Diverse_CBS-Domain"/>
</dbReference>
<dbReference type="Proteomes" id="UP000316855">
    <property type="component" value="Chromosome"/>
</dbReference>
<gene>
    <name evidence="4" type="ORF">Pan161_03870</name>
</gene>
<keyword evidence="5" id="KW-1185">Reference proteome</keyword>
<evidence type="ECO:0000256" key="1">
    <source>
        <dbReference type="ARBA" id="ARBA00023122"/>
    </source>
</evidence>
<dbReference type="Pfam" id="PF00571">
    <property type="entry name" value="CBS"/>
    <property type="match status" value="2"/>
</dbReference>
<dbReference type="PANTHER" id="PTHR43080">
    <property type="entry name" value="CBS DOMAIN-CONTAINING PROTEIN CBSX3, MITOCHONDRIAL"/>
    <property type="match status" value="1"/>
</dbReference>
<name>A0A517V6Y6_9PLAN</name>
<keyword evidence="1 2" id="KW-0129">CBS domain</keyword>
<evidence type="ECO:0000313" key="5">
    <source>
        <dbReference type="Proteomes" id="UP000316855"/>
    </source>
</evidence>
<dbReference type="InterPro" id="IPR000644">
    <property type="entry name" value="CBS_dom"/>
</dbReference>
<feature type="domain" description="CBS" evidence="3">
    <location>
        <begin position="20"/>
        <end position="78"/>
    </location>
</feature>